<dbReference type="GO" id="GO:0071162">
    <property type="term" value="C:CMG complex"/>
    <property type="evidence" value="ECO:0007669"/>
    <property type="project" value="Ensembl"/>
</dbReference>
<dbReference type="AlphaFoldDB" id="A0A2K5VJB0"/>
<keyword evidence="11" id="KW-0832">Ubl conjugation</keyword>
<evidence type="ECO:0000256" key="17">
    <source>
        <dbReference type="ARBA" id="ARBA00073503"/>
    </source>
</evidence>
<feature type="region of interest" description="Disordered" evidence="20">
    <location>
        <begin position="40"/>
        <end position="95"/>
    </location>
</feature>
<evidence type="ECO:0000256" key="4">
    <source>
        <dbReference type="ARBA" id="ARBA00012551"/>
    </source>
</evidence>
<keyword evidence="14 19" id="KW-0131">Cell cycle</keyword>
<dbReference type="Gene3D" id="2.40.50.140">
    <property type="entry name" value="Nucleic acid-binding proteins"/>
    <property type="match status" value="1"/>
</dbReference>
<dbReference type="InterPro" id="IPR003593">
    <property type="entry name" value="AAA+_ATPase"/>
</dbReference>
<evidence type="ECO:0000256" key="6">
    <source>
        <dbReference type="ARBA" id="ARBA00022705"/>
    </source>
</evidence>
<evidence type="ECO:0000256" key="9">
    <source>
        <dbReference type="ARBA" id="ARBA00022806"/>
    </source>
</evidence>
<evidence type="ECO:0000256" key="15">
    <source>
        <dbReference type="ARBA" id="ARBA00048432"/>
    </source>
</evidence>
<dbReference type="InterPro" id="IPR041562">
    <property type="entry name" value="MCM_lid"/>
</dbReference>
<keyword evidence="23" id="KW-1185">Reference proteome</keyword>
<dbReference type="PRINTS" id="PR01657">
    <property type="entry name" value="MCMFAMILY"/>
</dbReference>
<dbReference type="GO" id="GO:0005524">
    <property type="term" value="F:ATP binding"/>
    <property type="evidence" value="ECO:0007669"/>
    <property type="project" value="UniProtKB-KW"/>
</dbReference>
<dbReference type="GO" id="GO:0016787">
    <property type="term" value="F:hydrolase activity"/>
    <property type="evidence" value="ECO:0007669"/>
    <property type="project" value="UniProtKB-KW"/>
</dbReference>
<dbReference type="SMART" id="SM00350">
    <property type="entry name" value="MCM"/>
    <property type="match status" value="1"/>
</dbReference>
<dbReference type="Bgee" id="ENSMFAG00000043988">
    <property type="expression patterns" value="Expressed in bone marrow and 13 other cell types or tissues"/>
</dbReference>
<dbReference type="GO" id="GO:0003697">
    <property type="term" value="F:single-stranded DNA binding"/>
    <property type="evidence" value="ECO:0007669"/>
    <property type="project" value="Ensembl"/>
</dbReference>
<dbReference type="FunFam" id="2.20.28.10:FF:000004">
    <property type="entry name" value="DNA replication licensing factor MCM7"/>
    <property type="match status" value="1"/>
</dbReference>
<dbReference type="CDD" id="cd17758">
    <property type="entry name" value="MCM7"/>
    <property type="match status" value="1"/>
</dbReference>
<dbReference type="PANTHER" id="PTHR11630">
    <property type="entry name" value="DNA REPLICATION LICENSING FACTOR MCM FAMILY MEMBER"/>
    <property type="match status" value="1"/>
</dbReference>
<gene>
    <name evidence="19 22" type="primary">MCM7</name>
</gene>
<dbReference type="InterPro" id="IPR001208">
    <property type="entry name" value="MCM_dom"/>
</dbReference>
<sequence>MSGSPLEDRMKNWEIMAVLESRQEDGESWACPALRPRNKRTRVRWPFKSDSPPPRQLGPRETRRPPHPARRFPSDSRTASPSLIRGPPGDWLAASGREKGPAFPIGPHAVALVTWGATFRANFGWPATVHRADVLSFPRSKTSESAKSCRKASAAMALKDYALEKEKVKKFLQEFYQDDELGKKQFKYGNQLVRLAHREQVALYVDLDDVAEDDPELVDSICENARRYAKLFADSVQELLPQYKEREVVNKDVLDVYIEHRLMMEQRSRDPGTARSPQNQYPAELMRRFELYFQGPSSNKPRVIREVRADSVGKLVTVRGIVTRVSEVKPKMVVATYTCDQCGAETYQPIQSPTFMPLIMCPSQECQTNRSGGRLYLQTRGSKFIKFQEMKMQEHSDQVPVGNIPRSITVLVEGENTRIAQPGDHVSVTGIFLPILRTGFRQVVQGLLSETYLEAHRIVKMNKSEDDESGAGELSREELRQIAEEDFYEKLAASIAPEIYGHEDVKKALLLLLVGGVDQSPRGMKIRGNINICLMGDPGVAKSQLLSYIDRLAPRSQYTTGRGSSGVGLTAAVLRDSVSGELTLEGGALVLADQGVCCIDEFDKMAEADRTAIHEVMEQQTISIAKAGILTTLNARCSILAAANPAYGRYNPRRSLEQNIQLPAALLSRFDLLWLIQDRPDRDNDLRLAQHITYVHQHSRQPPSQFEPLDMKLMRRYIAMCREKQPTVPESLADYITAAYVEMRREAWASKDATYTSARTLLAILRLSTALARLRMVDVVEKEDVNEAIRLMEMSKDSLLGDKGQTARAQRPADVVFATIRELVSGGRSVRFSEAEQRCISRGFTPAQFQVALDEYEELNVWQVNASRTRITFV</sequence>
<keyword evidence="8 19" id="KW-0378">Hydrolase</keyword>
<dbReference type="PRINTS" id="PR01663">
    <property type="entry name" value="MCMPROTEIN7"/>
</dbReference>
<evidence type="ECO:0000256" key="16">
    <source>
        <dbReference type="ARBA" id="ARBA00065488"/>
    </source>
</evidence>
<dbReference type="SUPFAM" id="SSF50249">
    <property type="entry name" value="Nucleic acid-binding proteins"/>
    <property type="match status" value="1"/>
</dbReference>
<evidence type="ECO:0000256" key="8">
    <source>
        <dbReference type="ARBA" id="ARBA00022801"/>
    </source>
</evidence>
<protein>
    <recommendedName>
        <fullName evidence="17 19">DNA replication licensing factor MCM7</fullName>
        <ecNumber evidence="4 19">3.6.4.12</ecNumber>
    </recommendedName>
</protein>
<dbReference type="InterPro" id="IPR033762">
    <property type="entry name" value="MCM_OB"/>
</dbReference>
<keyword evidence="6 19" id="KW-0235">DNA replication</keyword>
<dbReference type="Ensembl" id="ENSMFAT00000033043.2">
    <property type="protein sequence ID" value="ENSMFAP00000024899.2"/>
    <property type="gene ID" value="ENSMFAG00000043988.2"/>
</dbReference>
<accession>A0A2K5VJB0</accession>
<evidence type="ECO:0000256" key="11">
    <source>
        <dbReference type="ARBA" id="ARBA00022843"/>
    </source>
</evidence>
<keyword evidence="13 19" id="KW-0539">Nucleus</keyword>
<keyword evidence="5" id="KW-0158">Chromosome</keyword>
<comment type="subcellular location">
    <subcellularLocation>
        <location evidence="2">Chromosome</location>
    </subcellularLocation>
    <subcellularLocation>
        <location evidence="1 19">Nucleus</location>
    </subcellularLocation>
</comment>
<evidence type="ECO:0000256" key="5">
    <source>
        <dbReference type="ARBA" id="ARBA00022454"/>
    </source>
</evidence>
<dbReference type="PROSITE" id="PS50051">
    <property type="entry name" value="MCM_2"/>
    <property type="match status" value="1"/>
</dbReference>
<evidence type="ECO:0000259" key="21">
    <source>
        <dbReference type="PROSITE" id="PS50051"/>
    </source>
</evidence>
<dbReference type="Pfam" id="PF24901">
    <property type="entry name" value="WHD_MCM7"/>
    <property type="match status" value="1"/>
</dbReference>
<dbReference type="InterPro" id="IPR027925">
    <property type="entry name" value="MCM_N"/>
</dbReference>
<evidence type="ECO:0000256" key="3">
    <source>
        <dbReference type="ARBA" id="ARBA00008010"/>
    </source>
</evidence>
<evidence type="ECO:0000256" key="14">
    <source>
        <dbReference type="ARBA" id="ARBA00023306"/>
    </source>
</evidence>
<keyword evidence="7 18" id="KW-0547">Nucleotide-binding</keyword>
<evidence type="ECO:0000313" key="22">
    <source>
        <dbReference type="Ensembl" id="ENSMFAP00000024899.2"/>
    </source>
</evidence>
<reference evidence="22" key="3">
    <citation type="submission" date="2025-09" db="UniProtKB">
        <authorList>
            <consortium name="Ensembl"/>
        </authorList>
    </citation>
    <scope>IDENTIFICATION</scope>
</reference>
<reference evidence="22 23" key="1">
    <citation type="submission" date="2013-03" db="EMBL/GenBank/DDBJ databases">
        <authorList>
            <person name="Warren W."/>
            <person name="Wilson R.K."/>
        </authorList>
    </citation>
    <scope>NUCLEOTIDE SEQUENCE</scope>
</reference>
<dbReference type="Pfam" id="PF14551">
    <property type="entry name" value="MCM_N"/>
    <property type="match status" value="1"/>
</dbReference>
<dbReference type="Gene3D" id="3.40.50.300">
    <property type="entry name" value="P-loop containing nucleotide triphosphate hydrolases"/>
    <property type="match status" value="1"/>
</dbReference>
<evidence type="ECO:0000256" key="20">
    <source>
        <dbReference type="SAM" id="MobiDB-lite"/>
    </source>
</evidence>
<keyword evidence="10 18" id="KW-0067">ATP-binding</keyword>
<evidence type="ECO:0000256" key="13">
    <source>
        <dbReference type="ARBA" id="ARBA00023242"/>
    </source>
</evidence>
<evidence type="ECO:0000256" key="7">
    <source>
        <dbReference type="ARBA" id="ARBA00022741"/>
    </source>
</evidence>
<evidence type="ECO:0000313" key="23">
    <source>
        <dbReference type="Proteomes" id="UP000233100"/>
    </source>
</evidence>
<dbReference type="FunFam" id="3.40.50.300:FF:000288">
    <property type="entry name" value="DNA replication licensing factor MCM7"/>
    <property type="match status" value="1"/>
</dbReference>
<comment type="function">
    <text evidence="19">Acts as component of the MCM2-7 complex (MCM complex) which is the replicative helicase essential for 'once per cell cycle' DNA replication initiation and elongation in eukaryotic cells. The active ATPase sites in the MCM2-7 ring are formed through the interaction surfaces of two neighboring subunits such that a critical structure of a conserved arginine finger motif is provided in trans relative to the ATP-binding site of the Walker A box of the adjacent subunit. The six ATPase active sites, however, are likely to contribute differentially to the complex helicase activity.</text>
</comment>
<comment type="catalytic activity">
    <reaction evidence="15">
        <text>ATP + H2O = ADP + phosphate + H(+)</text>
        <dbReference type="Rhea" id="RHEA:13065"/>
        <dbReference type="ChEBI" id="CHEBI:15377"/>
        <dbReference type="ChEBI" id="CHEBI:15378"/>
        <dbReference type="ChEBI" id="CHEBI:30616"/>
        <dbReference type="ChEBI" id="CHEBI:43474"/>
        <dbReference type="ChEBI" id="CHEBI:456216"/>
        <dbReference type="EC" id="3.6.4.12"/>
    </reaction>
    <physiologicalReaction direction="left-to-right" evidence="15">
        <dbReference type="Rhea" id="RHEA:13066"/>
    </physiologicalReaction>
</comment>
<dbReference type="SUPFAM" id="SSF52540">
    <property type="entry name" value="P-loop containing nucleoside triphosphate hydrolases"/>
    <property type="match status" value="1"/>
</dbReference>
<dbReference type="PANTHER" id="PTHR11630:SF26">
    <property type="entry name" value="DNA REPLICATION LICENSING FACTOR MCM7"/>
    <property type="match status" value="1"/>
</dbReference>
<proteinExistence type="inferred from homology"/>
<comment type="similarity">
    <text evidence="3 18">Belongs to the MCM family.</text>
</comment>
<dbReference type="GO" id="GO:0042555">
    <property type="term" value="C:MCM complex"/>
    <property type="evidence" value="ECO:0007669"/>
    <property type="project" value="Ensembl"/>
</dbReference>
<dbReference type="GO" id="GO:0017116">
    <property type="term" value="F:single-stranded DNA helicase activity"/>
    <property type="evidence" value="ECO:0007669"/>
    <property type="project" value="TreeGrafter"/>
</dbReference>
<evidence type="ECO:0000256" key="2">
    <source>
        <dbReference type="ARBA" id="ARBA00004286"/>
    </source>
</evidence>
<organism evidence="22 23">
    <name type="scientific">Macaca fascicularis</name>
    <name type="common">Crab-eating macaque</name>
    <name type="synonym">Cynomolgus monkey</name>
    <dbReference type="NCBI Taxonomy" id="9541"/>
    <lineage>
        <taxon>Eukaryota</taxon>
        <taxon>Metazoa</taxon>
        <taxon>Chordata</taxon>
        <taxon>Craniata</taxon>
        <taxon>Vertebrata</taxon>
        <taxon>Euteleostomi</taxon>
        <taxon>Mammalia</taxon>
        <taxon>Eutheria</taxon>
        <taxon>Euarchontoglires</taxon>
        <taxon>Primates</taxon>
        <taxon>Haplorrhini</taxon>
        <taxon>Catarrhini</taxon>
        <taxon>Cercopithecidae</taxon>
        <taxon>Cercopithecinae</taxon>
        <taxon>Macaca</taxon>
    </lineage>
</organism>
<dbReference type="GO" id="GO:0000727">
    <property type="term" value="P:double-strand break repair via break-induced replication"/>
    <property type="evidence" value="ECO:0007669"/>
    <property type="project" value="TreeGrafter"/>
</dbReference>
<evidence type="ECO:0000256" key="12">
    <source>
        <dbReference type="ARBA" id="ARBA00023125"/>
    </source>
</evidence>
<evidence type="ECO:0000256" key="18">
    <source>
        <dbReference type="RuleBase" id="RU004070"/>
    </source>
</evidence>
<dbReference type="InterPro" id="IPR018525">
    <property type="entry name" value="MCM_CS"/>
</dbReference>
<dbReference type="FunFam" id="3.30.1640.10:FF:000007">
    <property type="entry name" value="DNA replication licensing factor MCM7"/>
    <property type="match status" value="1"/>
</dbReference>
<name>A0A2K5VJB0_MACFA</name>
<dbReference type="InterPro" id="IPR031327">
    <property type="entry name" value="MCM"/>
</dbReference>
<keyword evidence="9 19" id="KW-0347">Helicase</keyword>
<dbReference type="GO" id="GO:0006271">
    <property type="term" value="P:DNA strand elongation involved in DNA replication"/>
    <property type="evidence" value="ECO:0007669"/>
    <property type="project" value="TreeGrafter"/>
</dbReference>
<dbReference type="Gene3D" id="3.30.1640.10">
    <property type="entry name" value="mini-chromosome maintenance (MCM) complex, chain A, domain 1"/>
    <property type="match status" value="1"/>
</dbReference>
<dbReference type="SMART" id="SM00382">
    <property type="entry name" value="AAA"/>
    <property type="match status" value="1"/>
</dbReference>
<dbReference type="Proteomes" id="UP000233100">
    <property type="component" value="Chromosome 3"/>
</dbReference>
<dbReference type="Pfam" id="PF17855">
    <property type="entry name" value="MCM_lid"/>
    <property type="match status" value="1"/>
</dbReference>
<dbReference type="InterPro" id="IPR012340">
    <property type="entry name" value="NA-bd_OB-fold"/>
</dbReference>
<dbReference type="Pfam" id="PF17207">
    <property type="entry name" value="MCM_OB"/>
    <property type="match status" value="1"/>
</dbReference>
<feature type="domain" description="MCM C-terminal AAA(+) ATPase" evidence="21">
    <location>
        <begin position="487"/>
        <end position="692"/>
    </location>
</feature>
<dbReference type="Pfam" id="PF00493">
    <property type="entry name" value="MCM"/>
    <property type="match status" value="1"/>
</dbReference>
<dbReference type="PROSITE" id="PS00847">
    <property type="entry name" value="MCM_1"/>
    <property type="match status" value="1"/>
</dbReference>
<comment type="subunit">
    <text evidence="16">Component of the MCM2-7 complex. The complex forms a toroidal hexameric ring with the proposed subunit order MCM2-MCM6-MCM4-MCM7-MCM3-MCM5. Component of the CMG helicase complex, a hexameric ring of related MCM2-7 subunits stabilized by CDC45 and the tetrameric GINS complex. Interacts with the ATR-ATRIP complex and with RAD17. Interacts with TIPIN. Interacts with MCMBP. Interacts with ANKRD17. Component of the replisome complex composed of at least DONSON, MCM2, MCM7, PCNA and TICRR.</text>
</comment>
<dbReference type="InterPro" id="IPR027417">
    <property type="entry name" value="P-loop_NTPase"/>
</dbReference>
<evidence type="ECO:0000256" key="10">
    <source>
        <dbReference type="ARBA" id="ARBA00022840"/>
    </source>
</evidence>
<evidence type="ECO:0000256" key="19">
    <source>
        <dbReference type="RuleBase" id="RU365012"/>
    </source>
</evidence>
<dbReference type="GO" id="GO:0006270">
    <property type="term" value="P:DNA replication initiation"/>
    <property type="evidence" value="ECO:0007669"/>
    <property type="project" value="InterPro"/>
</dbReference>
<dbReference type="EC" id="3.6.4.12" evidence="4 19"/>
<keyword evidence="12 18" id="KW-0238">DNA-binding</keyword>
<dbReference type="Gene3D" id="2.20.28.10">
    <property type="match status" value="1"/>
</dbReference>
<dbReference type="InterPro" id="IPR008050">
    <property type="entry name" value="MCM7"/>
</dbReference>
<dbReference type="GeneTree" id="ENSGT01150000286966"/>
<evidence type="ECO:0000256" key="1">
    <source>
        <dbReference type="ARBA" id="ARBA00004123"/>
    </source>
</evidence>
<reference evidence="22" key="2">
    <citation type="submission" date="2025-08" db="UniProtKB">
        <authorList>
            <consortium name="Ensembl"/>
        </authorList>
    </citation>
    <scope>IDENTIFICATION</scope>
</reference>